<feature type="region of interest" description="Disordered" evidence="1">
    <location>
        <begin position="58"/>
        <end position="97"/>
    </location>
</feature>
<dbReference type="KEGG" id="dme:Dmel_CG13131"/>
<feature type="region of interest" description="Disordered" evidence="1">
    <location>
        <begin position="822"/>
        <end position="845"/>
    </location>
</feature>
<feature type="region of interest" description="Disordered" evidence="1">
    <location>
        <begin position="126"/>
        <end position="206"/>
    </location>
</feature>
<dbReference type="FlyBase" id="FBgn0032175">
    <property type="gene designation" value="CG13131"/>
</dbReference>
<evidence type="ECO:0000313" key="4">
    <source>
        <dbReference type="Proteomes" id="UP000000803"/>
    </source>
</evidence>
<dbReference type="EMBL" id="AE014134">
    <property type="protein sequence ID" value="AAF52849.2"/>
    <property type="molecule type" value="Genomic_DNA"/>
</dbReference>
<reference evidence="2 4" key="6">
    <citation type="journal article" date="2005" name="PLoS Comput. Biol.">
        <title>Combined evidence annotation of transposable elements in genome sequences.</title>
        <authorList>
            <person name="Quesneville H."/>
            <person name="Bergman C.M."/>
            <person name="Andrieu O."/>
            <person name="Autard D."/>
            <person name="Nouaud D."/>
            <person name="Ashburner M."/>
            <person name="Anxolabehere D."/>
        </authorList>
    </citation>
    <scope>NUCLEOTIDE SEQUENCE [LARGE SCALE GENOMIC DNA]</scope>
    <source>
        <strain evidence="4">Berkeley</strain>
    </source>
</reference>
<proteinExistence type="predicted"/>
<feature type="region of interest" description="Disordered" evidence="1">
    <location>
        <begin position="434"/>
        <end position="453"/>
    </location>
</feature>
<organism evidence="2 4">
    <name type="scientific">Drosophila melanogaster</name>
    <name type="common">Fruit fly</name>
    <dbReference type="NCBI Taxonomy" id="7227"/>
    <lineage>
        <taxon>Eukaryota</taxon>
        <taxon>Metazoa</taxon>
        <taxon>Ecdysozoa</taxon>
        <taxon>Arthropoda</taxon>
        <taxon>Hexapoda</taxon>
        <taxon>Insecta</taxon>
        <taxon>Pterygota</taxon>
        <taxon>Neoptera</taxon>
        <taxon>Endopterygota</taxon>
        <taxon>Diptera</taxon>
        <taxon>Brachycera</taxon>
        <taxon>Muscomorpha</taxon>
        <taxon>Ephydroidea</taxon>
        <taxon>Drosophilidae</taxon>
        <taxon>Drosophila</taxon>
        <taxon>Sophophora</taxon>
    </lineage>
</organism>
<evidence type="ECO:0000313" key="3">
    <source>
        <dbReference type="FlyBase" id="FBgn0032175"/>
    </source>
</evidence>
<feature type="compositionally biased region" description="Basic residues" evidence="1">
    <location>
        <begin position="140"/>
        <end position="152"/>
    </location>
</feature>
<dbReference type="STRING" id="7227.FBpp0079561"/>
<dbReference type="ExpressionAtlas" id="Q9VL48">
    <property type="expression patterns" value="baseline and differential"/>
</dbReference>
<reference evidence="2 4" key="8">
    <citation type="journal article" date="2007" name="Science">
        <title>Sequence finishing and mapping of Drosophila melanogaster heterochromatin.</title>
        <authorList>
            <person name="Hoskins R.A."/>
            <person name="Carlson J.W."/>
            <person name="Kennedy C."/>
            <person name="Acevedo D."/>
            <person name="Evans-Holm M."/>
            <person name="Frise E."/>
            <person name="Wan K.H."/>
            <person name="Park S."/>
            <person name="Mendez-Lago M."/>
            <person name="Rossi F."/>
            <person name="Villasante A."/>
            <person name="Dimitri P."/>
            <person name="Karpen G.H."/>
            <person name="Celniker S.E."/>
        </authorList>
    </citation>
    <scope>NUCLEOTIDE SEQUENCE [LARGE SCALE GENOMIC DNA]</scope>
    <source>
        <strain evidence="4">Berkeley</strain>
    </source>
</reference>
<dbReference type="Bgee" id="FBgn0032175">
    <property type="expression patterns" value="Expressed in early-mid elongation-stage spermatid (Drosophila) in testis and 15 other cell types or tissues"/>
</dbReference>
<dbReference type="GeneID" id="34334"/>
<dbReference type="InParanoid" id="Q9VL48"/>
<feature type="compositionally biased region" description="Low complexity" evidence="1">
    <location>
        <begin position="171"/>
        <end position="180"/>
    </location>
</feature>
<dbReference type="eggNOG" id="ENOG502T90E">
    <property type="taxonomic scope" value="Eukaryota"/>
</dbReference>
<protein>
    <submittedName>
        <fullName evidence="2">Uncharacterized protein</fullName>
    </submittedName>
</protein>
<reference evidence="2 4" key="3">
    <citation type="journal article" date="2002" name="Genome Biol.">
        <title>Annotation of the Drosophila melanogaster euchromatic genome: a systematic review.</title>
        <authorList>
            <person name="Misra S."/>
            <person name="Crosby M.A."/>
            <person name="Mungall C.J."/>
            <person name="Matthews B.B."/>
            <person name="Campbell K.S."/>
            <person name="Hradecky P."/>
            <person name="Huang Y."/>
            <person name="Kaminker J.S."/>
            <person name="Millburn G.H."/>
            <person name="Prochnik S.E."/>
            <person name="Smith C.D."/>
            <person name="Tupy J.L."/>
            <person name="Whitfied E.J."/>
            <person name="Bayraktaroglu L."/>
            <person name="Berman B.P."/>
            <person name="Bettencourt B.R."/>
            <person name="Celniker S.E."/>
            <person name="de Grey A.D."/>
            <person name="Drysdale R.A."/>
            <person name="Harris N.L."/>
            <person name="Richter J."/>
            <person name="Russo S."/>
            <person name="Schroeder A.J."/>
            <person name="Shu S.Q."/>
            <person name="Stapleton M."/>
            <person name="Yamada C."/>
            <person name="Ashburner M."/>
            <person name="Gelbart W.M."/>
            <person name="Rubin G.M."/>
            <person name="Lewis S.E."/>
        </authorList>
    </citation>
    <scope>GENOME REANNOTATION</scope>
    <source>
        <strain evidence="4">Berkeley</strain>
    </source>
</reference>
<accession>Q9VL48</accession>
<feature type="region of interest" description="Disordered" evidence="1">
    <location>
        <begin position="248"/>
        <end position="307"/>
    </location>
</feature>
<reference evidence="2 4" key="10">
    <citation type="journal article" date="2015" name="G3 (Bethesda)">
        <title>Gene Model Annotations for Drosophila melanogaster: The Rule-Benders.</title>
        <authorList>
            <consortium name="FlyBase Consortium"/>
            <person name="Crosby M.A."/>
            <person name="Gramates L.S."/>
            <person name="Dos Santos G."/>
            <person name="Matthews B.B."/>
            <person name="St Pierre S.E."/>
            <person name="Zhou P."/>
            <person name="Schroeder A.J."/>
            <person name="Falls K."/>
            <person name="Emmert D.B."/>
            <person name="Russo S.M."/>
            <person name="Gelbart W.M."/>
            <person name="null"/>
        </authorList>
    </citation>
    <scope>NUCLEOTIDE SEQUENCE [LARGE SCALE GENOMIC DNA]</scope>
    <source>
        <strain evidence="4">Berkeley</strain>
    </source>
</reference>
<feature type="compositionally biased region" description="Basic and acidic residues" evidence="1">
    <location>
        <begin position="826"/>
        <end position="845"/>
    </location>
</feature>
<evidence type="ECO:0000256" key="1">
    <source>
        <dbReference type="SAM" id="MobiDB-lite"/>
    </source>
</evidence>
<dbReference type="PaxDb" id="7227-FBpp0079561"/>
<feature type="region of interest" description="Disordered" evidence="1">
    <location>
        <begin position="639"/>
        <end position="661"/>
    </location>
</feature>
<reference evidence="2 4" key="9">
    <citation type="journal article" date="2015" name="G3 (Bethesda)">
        <title>Gene Model Annotations for Drosophila melanogaster: Impact of High-Throughput Data.</title>
        <authorList>
            <consortium name="FlyBase Consortium"/>
            <person name="Matthews B.B."/>
            <person name="Dos Santos G."/>
            <person name="Crosby M.A."/>
            <person name="Emmert D.B."/>
            <person name="St Pierre S.E."/>
            <person name="Gramates L.S."/>
            <person name="Zhou P."/>
            <person name="Schroeder A.J."/>
            <person name="Falls K."/>
            <person name="Strelets V."/>
            <person name="Russo S.M."/>
            <person name="Gelbart W.M."/>
            <person name="null"/>
        </authorList>
    </citation>
    <scope>NUCLEOTIDE SEQUENCE [LARGE SCALE GENOMIC DNA]</scope>
    <source>
        <strain evidence="4">Berkeley</strain>
    </source>
</reference>
<feature type="compositionally biased region" description="Polar residues" evidence="1">
    <location>
        <begin position="434"/>
        <end position="445"/>
    </location>
</feature>
<feature type="compositionally biased region" description="Polar residues" evidence="1">
    <location>
        <begin position="298"/>
        <end position="307"/>
    </location>
</feature>
<keyword evidence="4" id="KW-1185">Reference proteome</keyword>
<evidence type="ECO:0000313" key="2">
    <source>
        <dbReference type="EMBL" id="AAF52849.2"/>
    </source>
</evidence>
<dbReference type="IntAct" id="Q9VL48">
    <property type="interactions" value="8"/>
</dbReference>
<reference evidence="2 4" key="5">
    <citation type="journal article" date="2002" name="Genome Biol.">
        <title>Heterochromatic sequences in a Drosophila whole-genome shotgun assembly.</title>
        <authorList>
            <person name="Hoskins R.A."/>
            <person name="Smith C.D."/>
            <person name="Carlson J.W."/>
            <person name="Carvalho A.B."/>
            <person name="Halpern A."/>
            <person name="Kaminker J.S."/>
            <person name="Kennedy C."/>
            <person name="Mungall C.J."/>
            <person name="Sullivan B.A."/>
            <person name="Sutton G.G."/>
            <person name="Yasuhara J.C."/>
            <person name="Wakimoto B.T."/>
            <person name="Myers E.W."/>
            <person name="Celniker S.E."/>
            <person name="Rubin G.M."/>
            <person name="Karpen G.H."/>
        </authorList>
    </citation>
    <scope>NUCLEOTIDE SEQUENCE [LARGE SCALE GENOMIC DNA]</scope>
    <source>
        <strain evidence="4">Berkeley</strain>
    </source>
</reference>
<reference evidence="2 4" key="7">
    <citation type="journal article" date="2007" name="Science">
        <title>The Release 5.1 annotation of Drosophila melanogaster heterochromatin.</title>
        <authorList>
            <person name="Smith C.D."/>
            <person name="Shu S."/>
            <person name="Mungall C.J."/>
            <person name="Karpen G.H."/>
        </authorList>
    </citation>
    <scope>NUCLEOTIDE SEQUENCE [LARGE SCALE GENOMIC DNA]</scope>
    <source>
        <strain evidence="4">Berkeley</strain>
    </source>
</reference>
<reference evidence="2 4" key="1">
    <citation type="journal article" date="2000" name="Science">
        <title>The genome sequence of Drosophila melanogaster.</title>
        <authorList>
            <person name="Adams M.D."/>
            <person name="Celniker S.E."/>
            <person name="Holt R.A."/>
            <person name="Evans C.A."/>
            <person name="Gocayne J.D."/>
            <person name="Amanatides P.G."/>
            <person name="Scherer S.E."/>
            <person name="Li P.W."/>
            <person name="Hoskins R.A."/>
            <person name="Galle R.F."/>
            <person name="George R.A."/>
            <person name="Lewis S.E."/>
            <person name="Richards S."/>
            <person name="Ashburner M."/>
            <person name="Henderson S.N."/>
            <person name="Sutton G.G."/>
            <person name="Wortman J.R."/>
            <person name="Yandell M.D."/>
            <person name="Zhang Q."/>
            <person name="Chen L.X."/>
            <person name="Brandon R.C."/>
            <person name="Rogers Y.H."/>
            <person name="Blazej R.G."/>
            <person name="Champe M."/>
            <person name="Pfeiffer B.D."/>
            <person name="Wan K.H."/>
            <person name="Doyle C."/>
            <person name="Baxter E.G."/>
            <person name="Helt G."/>
            <person name="Nelson C.R."/>
            <person name="Gabor G.L."/>
            <person name="Abril J.F."/>
            <person name="Agbayani A."/>
            <person name="An H.J."/>
            <person name="Andrews-Pfannkoch C."/>
            <person name="Baldwin D."/>
            <person name="Ballew R.M."/>
            <person name="Basu A."/>
            <person name="Baxendale J."/>
            <person name="Bayraktaroglu L."/>
            <person name="Beasley E.M."/>
            <person name="Beeson K.Y."/>
            <person name="Benos P.V."/>
            <person name="Berman B.P."/>
            <person name="Bhandari D."/>
            <person name="Bolshakov S."/>
            <person name="Borkova D."/>
            <person name="Botchan M.R."/>
            <person name="Bouck J."/>
            <person name="Brokstein P."/>
            <person name="Brottier P."/>
            <person name="Burtis K.C."/>
            <person name="Busam D.A."/>
            <person name="Butler H."/>
            <person name="Cadieu E."/>
            <person name="Center A."/>
            <person name="Chandra I."/>
            <person name="Cherry J.M."/>
            <person name="Cawley S."/>
            <person name="Dahlke C."/>
            <person name="Davenport L.B."/>
            <person name="Davies P."/>
            <person name="de Pablos B."/>
            <person name="Delcher A."/>
            <person name="Deng Z."/>
            <person name="Mays A.D."/>
            <person name="Dew I."/>
            <person name="Dietz S.M."/>
            <person name="Dodson K."/>
            <person name="Doup L.E."/>
            <person name="Downes M."/>
            <person name="Dugan-Rocha S."/>
            <person name="Dunkov B.C."/>
            <person name="Dunn P."/>
            <person name="Durbin K.J."/>
            <person name="Evangelista C.C."/>
            <person name="Ferraz C."/>
            <person name="Ferriera S."/>
            <person name="Fleischmann W."/>
            <person name="Fosler C."/>
            <person name="Gabrielian A.E."/>
            <person name="Garg N.S."/>
            <person name="Gelbart W.M."/>
            <person name="Glasser K."/>
            <person name="Glodek A."/>
            <person name="Gong F."/>
            <person name="Gorrell J.H."/>
            <person name="Gu Z."/>
            <person name="Guan P."/>
            <person name="Harris M."/>
            <person name="Harris N.L."/>
            <person name="Harvey D."/>
            <person name="Heiman T.J."/>
            <person name="Hernandez J.R."/>
            <person name="Houck J."/>
            <person name="Hostin D."/>
            <person name="Houston K.A."/>
            <person name="Howland T.J."/>
            <person name="Wei M.H."/>
            <person name="Ibegwam C."/>
            <person name="Jalali M."/>
            <person name="Kalush F."/>
            <person name="Karpen G.H."/>
            <person name="Ke Z."/>
            <person name="Kennison J.A."/>
            <person name="Ketchum K.A."/>
            <person name="Kimmel B.E."/>
            <person name="Kodira C.D."/>
            <person name="Kraft C."/>
            <person name="Kravitz S."/>
            <person name="Kulp D."/>
            <person name="Lai Z."/>
            <person name="Lasko P."/>
            <person name="Lei Y."/>
            <person name="Levitsky A.A."/>
            <person name="Li J."/>
            <person name="Li Z."/>
            <person name="Liang Y."/>
            <person name="Lin X."/>
            <person name="Liu X."/>
            <person name="Mattei B."/>
            <person name="McIntosh T.C."/>
            <person name="McLeod M.P."/>
            <person name="McPherson D."/>
            <person name="Merkulov G."/>
            <person name="Milshina N.V."/>
            <person name="Mobarry C."/>
            <person name="Morris J."/>
            <person name="Moshrefi A."/>
            <person name="Mount S.M."/>
            <person name="Moy M."/>
            <person name="Murphy B."/>
            <person name="Murphy L."/>
            <person name="Muzny D.M."/>
            <person name="Nelson D.L."/>
            <person name="Nelson D.R."/>
            <person name="Nelson K.A."/>
            <person name="Nixon K."/>
            <person name="Nusskern D.R."/>
            <person name="Pacleb J.M."/>
            <person name="Palazzolo M."/>
            <person name="Pittman G.S."/>
            <person name="Pan S."/>
            <person name="Pollard J."/>
            <person name="Puri V."/>
            <person name="Reese M.G."/>
            <person name="Reinert K."/>
            <person name="Remington K."/>
            <person name="Saunders R.D."/>
            <person name="Scheeler F."/>
            <person name="Shen H."/>
            <person name="Shue B.C."/>
            <person name="Siden-Kiamos I."/>
            <person name="Simpson M."/>
            <person name="Skupski M.P."/>
            <person name="Smith T."/>
            <person name="Spier E."/>
            <person name="Spradling A.C."/>
            <person name="Stapleton M."/>
            <person name="Strong R."/>
            <person name="Sun E."/>
            <person name="Svirskas R."/>
            <person name="Tector C."/>
            <person name="Turner R."/>
            <person name="Venter E."/>
            <person name="Wang A.H."/>
            <person name="Wang X."/>
            <person name="Wang Z.Y."/>
            <person name="Wassarman D.A."/>
            <person name="Weinstock G.M."/>
            <person name="Weissenbach J."/>
            <person name="Williams S.M."/>
            <person name="WoodageT"/>
            <person name="Worley K.C."/>
            <person name="Wu D."/>
            <person name="Yang S."/>
            <person name="Yao Q.A."/>
            <person name="Ye J."/>
            <person name="Yeh R.F."/>
            <person name="Zaveri J.S."/>
            <person name="Zhan M."/>
            <person name="Zhang G."/>
            <person name="Zhao Q."/>
            <person name="Zheng L."/>
            <person name="Zheng X.H."/>
            <person name="Zhong F.N."/>
            <person name="Zhong W."/>
            <person name="Zhou X."/>
            <person name="Zhu S."/>
            <person name="Zhu X."/>
            <person name="Smith H.O."/>
            <person name="Gibbs R.A."/>
            <person name="Myers E.W."/>
            <person name="Rubin G.M."/>
            <person name="Venter J.C."/>
        </authorList>
    </citation>
    <scope>NUCLEOTIDE SEQUENCE [LARGE SCALE GENOMIC DNA]</scope>
    <source>
        <strain evidence="4">Berkeley</strain>
    </source>
</reference>
<dbReference type="GlyGen" id="Q9VL48">
    <property type="glycosylation" value="2 sites"/>
</dbReference>
<dbReference type="AGR" id="FB:FBgn0032175"/>
<dbReference type="VEuPathDB" id="VectorBase:FBgn0032175"/>
<reference evidence="2 4" key="4">
    <citation type="journal article" date="2002" name="Genome Biol.">
        <title>The transposable elements of the Drosophila melanogaster euchromatin: a genomics perspective.</title>
        <authorList>
            <person name="Kaminker J.S."/>
            <person name="Bergman C.M."/>
            <person name="Kronmiller B."/>
            <person name="Carlson J."/>
            <person name="Svirskas R."/>
            <person name="Patel S."/>
            <person name="Frise E."/>
            <person name="Wheeler D.A."/>
            <person name="Lewis S.E."/>
            <person name="Rubin G.M."/>
            <person name="Ashburner M."/>
            <person name="Celniker S.E."/>
        </authorList>
    </citation>
    <scope>NUCLEOTIDE SEQUENCE [LARGE SCALE GENOMIC DNA]</scope>
    <source>
        <strain evidence="4">Berkeley</strain>
    </source>
</reference>
<feature type="compositionally biased region" description="Pro residues" evidence="1">
    <location>
        <begin position="181"/>
        <end position="198"/>
    </location>
</feature>
<feature type="compositionally biased region" description="Polar residues" evidence="1">
    <location>
        <begin position="277"/>
        <end position="287"/>
    </location>
</feature>
<dbReference type="OMA" id="WPREWCL"/>
<dbReference type="HOGENOM" id="CLU_258939_0_0_1"/>
<dbReference type="OrthoDB" id="7873011at2759"/>
<dbReference type="PhylomeDB" id="Q9VL48"/>
<dbReference type="UCSC" id="CG13131-RA">
    <property type="organism name" value="d. melanogaster"/>
</dbReference>
<dbReference type="BioGRID-ORCS" id="34334">
    <property type="hits" value="0 hits in 1 CRISPR screen"/>
</dbReference>
<dbReference type="RefSeq" id="NP_609337.2">
    <property type="nucleotide sequence ID" value="NM_135493.3"/>
</dbReference>
<reference evidence="2 4" key="2">
    <citation type="journal article" date="2002" name="Genome Biol.">
        <title>Finishing a whole-genome shotgun: release 3 of the Drosophila melanogaster euchromatic genome sequence.</title>
        <authorList>
            <person name="Celniker S.E."/>
            <person name="Wheeler D.A."/>
            <person name="Kronmiller B."/>
            <person name="Carlson J.W."/>
            <person name="Halpern A."/>
            <person name="Patel S."/>
            <person name="Adams M."/>
            <person name="Champe M."/>
            <person name="Dugan S.P."/>
            <person name="Frise E."/>
            <person name="Hodgson A."/>
            <person name="George R.A."/>
            <person name="Hoskins R.A."/>
            <person name="Laverty T."/>
            <person name="Muzny D.M."/>
            <person name="Nelson C.R."/>
            <person name="Pacleb J.M."/>
            <person name="Park S."/>
            <person name="Pfeiffer B.D."/>
            <person name="Richards S."/>
            <person name="Sodergren E.J."/>
            <person name="Svirskas R."/>
            <person name="Tabor P.E."/>
            <person name="Wan K."/>
            <person name="Stapleton M."/>
            <person name="Sutton G.G."/>
            <person name="Venter C."/>
            <person name="Weinstock G."/>
            <person name="Scherer S.E."/>
            <person name="Myers E.W."/>
            <person name="Gibbs R.A."/>
            <person name="Rubin G.M."/>
        </authorList>
    </citation>
    <scope>NUCLEOTIDE SEQUENCE [LARGE SCALE GENOMIC DNA]</scope>
    <source>
        <strain evidence="4">Berkeley</strain>
    </source>
</reference>
<reference evidence="2 4" key="11">
    <citation type="journal article" date="2015" name="Genome Res.">
        <title>The Release 6 reference sequence of the Drosophila melanogaster genome.</title>
        <authorList>
            <person name="Hoskins R.A."/>
            <person name="Carlson J.W."/>
            <person name="Wan K.H."/>
            <person name="Park S."/>
            <person name="Mendez I."/>
            <person name="Galle S.E."/>
            <person name="Booth B.W."/>
            <person name="Pfeiffer B.D."/>
            <person name="George R.A."/>
            <person name="Svirskas R."/>
            <person name="Krzywinski M."/>
            <person name="Schein J."/>
            <person name="Accardo M.C."/>
            <person name="Damia E."/>
            <person name="Messina G."/>
            <person name="Mendez-Lago M."/>
            <person name="de Pablos B."/>
            <person name="Demakova O.V."/>
            <person name="Andreyeva E.N."/>
            <person name="Boldyreva L.V."/>
            <person name="Marra M."/>
            <person name="Carvalho A.B."/>
            <person name="Dimitri P."/>
            <person name="Villasante A."/>
            <person name="Zhimulev I.F."/>
            <person name="Rubin G.M."/>
            <person name="Karpen G.H."/>
            <person name="Celniker S.E."/>
        </authorList>
    </citation>
    <scope>NUCLEOTIDE SEQUENCE [LARGE SCALE GENOMIC DNA]</scope>
    <source>
        <strain evidence="4">Berkeley</strain>
    </source>
</reference>
<name>Q9VL48_DROME</name>
<feature type="compositionally biased region" description="Basic and acidic residues" evidence="1">
    <location>
        <begin position="63"/>
        <end position="76"/>
    </location>
</feature>
<dbReference type="GO" id="GO:0005737">
    <property type="term" value="C:cytoplasm"/>
    <property type="evidence" value="ECO:0000318"/>
    <property type="project" value="GO_Central"/>
</dbReference>
<sequence length="1317" mass="148584">MFRFYKLYSLYMNNMTSSGVAWPREWCLCGKLPRAVLHIPVNHRLICQVCGLARRPQAGLDSSSDKDADQSTEEQKTIIPEPSHVEEPKKSQKTRVKVTIRGKKPKAKNCCRTNCHKCGGLAKAEVGQESTEAPKEMKCKRYPGRHGLHSKPKGMMSRRQLAPKAPPPSTPSSSPTLSPLPSSPPSPTAPPPPPPPPRQELESPRSEMPSLVAMAHNVFNPKNSPLQNYNNLFVSNFIPLQSPITDTFGGAISKRSRNSIRPPRSHRSRPLPPLSKVLTNILSSQNSTDDREMGGGLSSSNCKDSQSTDSELASQFCPFDHYEGPSEDALVVNNARYMLHRPKSLHIEPRQDLRNNRIESLNFQLSSTKDTKSPIADNLSGILFMADSVRKTSPAKNLASKPAVTQQNNRENKPEALEDFERSSILTSIMDKVFSSQESKSSNGNCDDDKIPELEDINKPINDMFVEDPESVSLKSNVSNEHSVFSSNKTNNYNDYSKPVSKTLSISNSIWERFCDNKPKSTLYKCARCGQQKHREDIVAKIKIKDSRIPKKSDANQIWLNKKIGCAIKQKLNSLRSFSGAQECKKHEHEGQKSLKLADQGVIPEIFRETLRMQKQKATNDKPKEENLRLQSINTNIQRKAQRIYQDDSSESQTPIKDHSTSKCLNLQEKIDHIPPRDNNPAKVNDQSKITPSKIHHECLQKRPRIALKVVNLNQSQISDNNFQLRRHKEPSFNWGVIQFCETVSHRSLVIPKILVPTYVGELVNIGQATKCYIKENILPDDPPSSLFEFRIPDISPNELLSYRSSDNISGSCTPIPHIASPKEQPINHKDPCHSVDPSPPEKFESRSTLYENLELSFTTRKADSFNHPNDKLPDYENQKSNKCMKANENRKSKSTELTDANFSSLSDNNMSYKIELDGLRKEENPIKEFSLKTDITAVSNTFTRSKENTENSNDTFFQESRITLQKYNHSKLSNAIKKQIDKSLQQKIKKIMTKPIKLLKSTDSDSVEKFVEPFTNKLSAFDEYNANSTQENLELEPNVILNEEEDISLSNSFTELSSSQKPLRLIANLHSSSDSEPKCLIEESKVETDSDGASEPMLTCRTTEYAGLPPLNWQVITMGSAHPKNIMQDDLESSLVEEYYCPIHMCGSLIKSNTFSSHILQDHRVWKTKDAPPQEDYHQVVEGLPKQFCFDGDLLTKGNTFVALLLYTSLAKERSHPMRNHPLTLLAAPKMAKDDALAGVFFWLVGCPSRAKLLAKLTVYDPFDQIGRSMIIRPRDLSENQDPQEFVVNSKDHLLISVPHKQRTFQITVVIDEPQT</sequence>
<gene>
    <name evidence="2" type="primary">Dmel\CG13131</name>
    <name evidence="2 3" type="ORF">CG13131</name>
    <name evidence="2" type="ORF">Dmel_CG13131</name>
</gene>
<feature type="compositionally biased region" description="Basic residues" evidence="1">
    <location>
        <begin position="254"/>
        <end position="269"/>
    </location>
</feature>
<feature type="region of interest" description="Disordered" evidence="1">
    <location>
        <begin position="394"/>
        <end position="416"/>
    </location>
</feature>
<dbReference type="AlphaFoldDB" id="Q9VL48"/>
<dbReference type="GO" id="GO:0005634">
    <property type="term" value="C:nucleus"/>
    <property type="evidence" value="ECO:0000318"/>
    <property type="project" value="GO_Central"/>
</dbReference>
<dbReference type="Proteomes" id="UP000000803">
    <property type="component" value="Chromosome 2L"/>
</dbReference>